<dbReference type="InterPro" id="IPR046625">
    <property type="entry name" value="DUF6737"/>
</dbReference>
<dbReference type="RefSeq" id="XP_024366198.1">
    <property type="nucleotide sequence ID" value="XM_024510430.2"/>
</dbReference>
<dbReference type="Pfam" id="PF20522">
    <property type="entry name" value="DUF6737"/>
    <property type="match status" value="1"/>
</dbReference>
<dbReference type="OrthoDB" id="1747990at2759"/>
<feature type="transmembrane region" description="Helical" evidence="1">
    <location>
        <begin position="122"/>
        <end position="139"/>
    </location>
</feature>
<sequence>MAMVSANSVRSVCSAIATPIAKVVGKRASFTEVSCSLCLRPKKYSRVVLREIGNGSRERWSLENVRQLRGQVRSVNTVKASADDADDVSDEDVIKDMERYLNELSVEYENVWDTKPAWCQPWSIVLTGVTGVSLSWLAIKSTIVTGVVTVLVAGWWYVFLYTYPMAYTAMIAERRRNQRNGTEDTYGLRTRK</sequence>
<evidence type="ECO:0000259" key="2">
    <source>
        <dbReference type="Pfam" id="PF20522"/>
    </source>
</evidence>
<evidence type="ECO:0000313" key="5">
    <source>
        <dbReference type="Proteomes" id="UP000006727"/>
    </source>
</evidence>
<feature type="transmembrane region" description="Helical" evidence="1">
    <location>
        <begin position="145"/>
        <end position="166"/>
    </location>
</feature>
<dbReference type="PANTHER" id="PTHR36046:SF1">
    <property type="entry name" value="DUF6737 DOMAIN-CONTAINING PROTEIN"/>
    <property type="match status" value="1"/>
</dbReference>
<name>A0A2K1ID16_PHYPA</name>
<reference evidence="3 5" key="2">
    <citation type="journal article" date="2018" name="Plant J.">
        <title>The Physcomitrella patens chromosome-scale assembly reveals moss genome structure and evolution.</title>
        <authorList>
            <person name="Lang D."/>
            <person name="Ullrich K.K."/>
            <person name="Murat F."/>
            <person name="Fuchs J."/>
            <person name="Jenkins J."/>
            <person name="Haas F.B."/>
            <person name="Piednoel M."/>
            <person name="Gundlach H."/>
            <person name="Van Bel M."/>
            <person name="Meyberg R."/>
            <person name="Vives C."/>
            <person name="Morata J."/>
            <person name="Symeonidi A."/>
            <person name="Hiss M."/>
            <person name="Muchero W."/>
            <person name="Kamisugi Y."/>
            <person name="Saleh O."/>
            <person name="Blanc G."/>
            <person name="Decker E.L."/>
            <person name="van Gessel N."/>
            <person name="Grimwood J."/>
            <person name="Hayes R.D."/>
            <person name="Graham S.W."/>
            <person name="Gunter L.E."/>
            <person name="McDaniel S.F."/>
            <person name="Hoernstein S.N.W."/>
            <person name="Larsson A."/>
            <person name="Li F.W."/>
            <person name="Perroud P.F."/>
            <person name="Phillips J."/>
            <person name="Ranjan P."/>
            <person name="Rokshar D.S."/>
            <person name="Rothfels C.J."/>
            <person name="Schneider L."/>
            <person name="Shu S."/>
            <person name="Stevenson D.W."/>
            <person name="Thummler F."/>
            <person name="Tillich M."/>
            <person name="Villarreal Aguilar J.C."/>
            <person name="Widiez T."/>
            <person name="Wong G.K."/>
            <person name="Wymore A."/>
            <person name="Zhang Y."/>
            <person name="Zimmer A.D."/>
            <person name="Quatrano R.S."/>
            <person name="Mayer K.F.X."/>
            <person name="Goodstein D."/>
            <person name="Casacuberta J.M."/>
            <person name="Vandepoele K."/>
            <person name="Reski R."/>
            <person name="Cuming A.C."/>
            <person name="Tuskan G.A."/>
            <person name="Maumus F."/>
            <person name="Salse J."/>
            <person name="Schmutz J."/>
            <person name="Rensing S.A."/>
        </authorList>
    </citation>
    <scope>NUCLEOTIDE SEQUENCE [LARGE SCALE GENOMIC DNA]</scope>
    <source>
        <strain evidence="4 5">cv. Gransden 2004</strain>
    </source>
</reference>
<evidence type="ECO:0000256" key="1">
    <source>
        <dbReference type="SAM" id="Phobius"/>
    </source>
</evidence>
<protein>
    <recommendedName>
        <fullName evidence="2">DUF6737 domain-containing protein</fullName>
    </recommendedName>
</protein>
<keyword evidence="5" id="KW-1185">Reference proteome</keyword>
<reference evidence="4" key="3">
    <citation type="submission" date="2020-12" db="UniProtKB">
        <authorList>
            <consortium name="EnsemblPlants"/>
        </authorList>
    </citation>
    <scope>IDENTIFICATION</scope>
</reference>
<dbReference type="PaxDb" id="3218-PP1S357_36V6.1"/>
<keyword evidence="1" id="KW-0472">Membrane</keyword>
<keyword evidence="1" id="KW-0812">Transmembrane</keyword>
<dbReference type="PANTHER" id="PTHR36046">
    <property type="entry name" value="PROTEIN, PUTATIVE-RELATED"/>
    <property type="match status" value="1"/>
</dbReference>
<dbReference type="FunCoup" id="A0A2K1ID16">
    <property type="interactions" value="1799"/>
</dbReference>
<dbReference type="EMBL" id="ABEU02000026">
    <property type="protein sequence ID" value="PNR27170.1"/>
    <property type="molecule type" value="Genomic_DNA"/>
</dbReference>
<dbReference type="EnsemblPlants" id="Pp3c26_14500V3.2">
    <property type="protein sequence ID" value="Pp3c26_14500V3.2"/>
    <property type="gene ID" value="Pp3c26_14500"/>
</dbReference>
<gene>
    <name evidence="4" type="primary">LOC112277743</name>
    <name evidence="3" type="ORF">PHYPA_030651</name>
</gene>
<reference evidence="3 5" key="1">
    <citation type="journal article" date="2008" name="Science">
        <title>The Physcomitrella genome reveals evolutionary insights into the conquest of land by plants.</title>
        <authorList>
            <person name="Rensing S."/>
            <person name="Lang D."/>
            <person name="Zimmer A."/>
            <person name="Terry A."/>
            <person name="Salamov A."/>
            <person name="Shapiro H."/>
            <person name="Nishiyama T."/>
            <person name="Perroud P.-F."/>
            <person name="Lindquist E."/>
            <person name="Kamisugi Y."/>
            <person name="Tanahashi T."/>
            <person name="Sakakibara K."/>
            <person name="Fujita T."/>
            <person name="Oishi K."/>
            <person name="Shin-I T."/>
            <person name="Kuroki Y."/>
            <person name="Toyoda A."/>
            <person name="Suzuki Y."/>
            <person name="Hashimoto A."/>
            <person name="Yamaguchi K."/>
            <person name="Sugano A."/>
            <person name="Kohara Y."/>
            <person name="Fujiyama A."/>
            <person name="Anterola A."/>
            <person name="Aoki S."/>
            <person name="Ashton N."/>
            <person name="Barbazuk W.B."/>
            <person name="Barker E."/>
            <person name="Bennetzen J."/>
            <person name="Bezanilla M."/>
            <person name="Blankenship R."/>
            <person name="Cho S.H."/>
            <person name="Dutcher S."/>
            <person name="Estelle M."/>
            <person name="Fawcett J.A."/>
            <person name="Gundlach H."/>
            <person name="Hanada K."/>
            <person name="Heyl A."/>
            <person name="Hicks K.A."/>
            <person name="Hugh J."/>
            <person name="Lohr M."/>
            <person name="Mayer K."/>
            <person name="Melkozernov A."/>
            <person name="Murata T."/>
            <person name="Nelson D."/>
            <person name="Pils B."/>
            <person name="Prigge M."/>
            <person name="Reiss B."/>
            <person name="Renner T."/>
            <person name="Rombauts S."/>
            <person name="Rushton P."/>
            <person name="Sanderfoot A."/>
            <person name="Schween G."/>
            <person name="Shiu S.-H."/>
            <person name="Stueber K."/>
            <person name="Theodoulou F.L."/>
            <person name="Tu H."/>
            <person name="Van de Peer Y."/>
            <person name="Verrier P.J."/>
            <person name="Waters E."/>
            <person name="Wood A."/>
            <person name="Yang L."/>
            <person name="Cove D."/>
            <person name="Cuming A."/>
            <person name="Hasebe M."/>
            <person name="Lucas S."/>
            <person name="Mishler D.B."/>
            <person name="Reski R."/>
            <person name="Grigoriev I."/>
            <person name="Quatrano R.S."/>
            <person name="Boore J.L."/>
        </authorList>
    </citation>
    <scope>NUCLEOTIDE SEQUENCE [LARGE SCALE GENOMIC DNA]</scope>
    <source>
        <strain evidence="4 5">cv. Gransden 2004</strain>
    </source>
</reference>
<dbReference type="Gramene" id="Pp3c26_14500V3.1">
    <property type="protein sequence ID" value="Pp3c26_14500V3.1"/>
    <property type="gene ID" value="Pp3c26_14500"/>
</dbReference>
<dbReference type="Gramene" id="Pp3c26_14500V3.2">
    <property type="protein sequence ID" value="Pp3c26_14500V3.2"/>
    <property type="gene ID" value="Pp3c26_14500"/>
</dbReference>
<dbReference type="EnsemblPlants" id="Pp3c26_14500V3.1">
    <property type="protein sequence ID" value="Pp3c26_14500V3.1"/>
    <property type="gene ID" value="Pp3c26_14500"/>
</dbReference>
<accession>A0A2K1ID16</accession>
<feature type="domain" description="DUF6737" evidence="2">
    <location>
        <begin position="110"/>
        <end position="165"/>
    </location>
</feature>
<proteinExistence type="predicted"/>
<dbReference type="AlphaFoldDB" id="A0A2K1ID16"/>
<dbReference type="KEGG" id="ppp:112277743"/>
<evidence type="ECO:0000313" key="4">
    <source>
        <dbReference type="EnsemblPlants" id="Pp3c26_14500V3.1"/>
    </source>
</evidence>
<keyword evidence="1" id="KW-1133">Transmembrane helix</keyword>
<dbReference type="GeneID" id="112277743"/>
<dbReference type="Proteomes" id="UP000006727">
    <property type="component" value="Chromosome 26"/>
</dbReference>
<evidence type="ECO:0000313" key="3">
    <source>
        <dbReference type="EMBL" id="PNR27170.1"/>
    </source>
</evidence>
<organism evidence="3">
    <name type="scientific">Physcomitrium patens</name>
    <name type="common">Spreading-leaved earth moss</name>
    <name type="synonym">Physcomitrella patens</name>
    <dbReference type="NCBI Taxonomy" id="3218"/>
    <lineage>
        <taxon>Eukaryota</taxon>
        <taxon>Viridiplantae</taxon>
        <taxon>Streptophyta</taxon>
        <taxon>Embryophyta</taxon>
        <taxon>Bryophyta</taxon>
        <taxon>Bryophytina</taxon>
        <taxon>Bryopsida</taxon>
        <taxon>Funariidae</taxon>
        <taxon>Funariales</taxon>
        <taxon>Funariaceae</taxon>
        <taxon>Physcomitrium</taxon>
    </lineage>
</organism>